<reference evidence="2" key="1">
    <citation type="submission" date="2022-09" db="EMBL/GenBank/DDBJ databases">
        <title>Fusarium specimens isolated from Avocado Roots.</title>
        <authorList>
            <person name="Stajich J."/>
            <person name="Roper C."/>
            <person name="Heimlech-Rivalta G."/>
        </authorList>
    </citation>
    <scope>NUCLEOTIDE SEQUENCE</scope>
    <source>
        <strain evidence="2">CF00136</strain>
    </source>
</reference>
<dbReference type="SUPFAM" id="SSF81383">
    <property type="entry name" value="F-box domain"/>
    <property type="match status" value="1"/>
</dbReference>
<protein>
    <recommendedName>
        <fullName evidence="1">F-box domain-containing protein</fullName>
    </recommendedName>
</protein>
<dbReference type="Pfam" id="PF00646">
    <property type="entry name" value="F-box"/>
    <property type="match status" value="1"/>
</dbReference>
<dbReference type="OrthoDB" id="4191831at2759"/>
<dbReference type="InterPro" id="IPR001810">
    <property type="entry name" value="F-box_dom"/>
</dbReference>
<dbReference type="Proteomes" id="UP001152049">
    <property type="component" value="Unassembled WGS sequence"/>
</dbReference>
<evidence type="ECO:0000313" key="3">
    <source>
        <dbReference type="Proteomes" id="UP001152049"/>
    </source>
</evidence>
<sequence>MALLLDYPPEIIDCILQWVSPKDLYVLCLVSKSFCIIAQPRLYAKIDWEWSTDVPPVDLLLRSLIKKPNMGDWVQAVILKGMDINYWGWDNPTPASAHFDESGVDELVAFVKSRGLPRRYANDWIKSLRCSRSSMKMDAYIACLLAMLPNLKNLRLEPAFAYRSKLLSRMFRAALSVFPRQHRPNLPQFEQLRLITHLRRIASIPSDKPKGVDILTPFFYLPRVHHLSAGVDNIPYWRWPEHKPTLHTLTTLNLASVHARHLGRILSEARNLRSLGWDWRDWPRGFSTSREIHWVNLDEIMAALQHVQKTLIEVRISGTSKWEGFVRIQMGLSGSLKGLAAFERLKTAELPLAFLAGIVGHKPPDSPAPIHVSLPATVTHVAINDDFIRPGDWQGNSQLEVFALWMANVRTATPRLQRLEWVTMMKETVREWHDNPGLEAGLLAACSGAAVDVRIVQRPINLRDRGFIWDQRLWH</sequence>
<feature type="domain" description="F-box" evidence="1">
    <location>
        <begin position="1"/>
        <end position="46"/>
    </location>
</feature>
<keyword evidence="3" id="KW-1185">Reference proteome</keyword>
<evidence type="ECO:0000313" key="2">
    <source>
        <dbReference type="EMBL" id="KAJ4258108.1"/>
    </source>
</evidence>
<name>A0A9W8VCB8_9HYPO</name>
<dbReference type="EMBL" id="JAOQAZ010000016">
    <property type="protein sequence ID" value="KAJ4258108.1"/>
    <property type="molecule type" value="Genomic_DNA"/>
</dbReference>
<organism evidence="2 3">
    <name type="scientific">Fusarium torreyae</name>
    <dbReference type="NCBI Taxonomy" id="1237075"/>
    <lineage>
        <taxon>Eukaryota</taxon>
        <taxon>Fungi</taxon>
        <taxon>Dikarya</taxon>
        <taxon>Ascomycota</taxon>
        <taxon>Pezizomycotina</taxon>
        <taxon>Sordariomycetes</taxon>
        <taxon>Hypocreomycetidae</taxon>
        <taxon>Hypocreales</taxon>
        <taxon>Nectriaceae</taxon>
        <taxon>Fusarium</taxon>
    </lineage>
</organism>
<gene>
    <name evidence="2" type="ORF">NW762_008248</name>
</gene>
<evidence type="ECO:0000259" key="1">
    <source>
        <dbReference type="PROSITE" id="PS50181"/>
    </source>
</evidence>
<proteinExistence type="predicted"/>
<accession>A0A9W8VCB8</accession>
<dbReference type="InterPro" id="IPR036047">
    <property type="entry name" value="F-box-like_dom_sf"/>
</dbReference>
<comment type="caution">
    <text evidence="2">The sequence shown here is derived from an EMBL/GenBank/DDBJ whole genome shotgun (WGS) entry which is preliminary data.</text>
</comment>
<dbReference type="AlphaFoldDB" id="A0A9W8VCB8"/>
<dbReference type="PROSITE" id="PS50181">
    <property type="entry name" value="FBOX"/>
    <property type="match status" value="1"/>
</dbReference>